<evidence type="ECO:0000256" key="4">
    <source>
        <dbReference type="ARBA" id="ARBA00022801"/>
    </source>
</evidence>
<evidence type="ECO:0000256" key="6">
    <source>
        <dbReference type="PIRSR" id="PIRSR001221-2"/>
    </source>
</evidence>
<protein>
    <recommendedName>
        <fullName evidence="3">amidase</fullName>
        <ecNumber evidence="3">3.5.1.4</ecNumber>
    </recommendedName>
</protein>
<dbReference type="GO" id="GO:0004040">
    <property type="term" value="F:amidase activity"/>
    <property type="evidence" value="ECO:0007669"/>
    <property type="project" value="UniProtKB-EC"/>
</dbReference>
<dbReference type="EC" id="3.5.1.4" evidence="3"/>
<comment type="similarity">
    <text evidence="2">Belongs to the amidase family.</text>
</comment>
<dbReference type="OrthoDB" id="6428749at2759"/>
<dbReference type="PIRSF" id="PIRSF001221">
    <property type="entry name" value="Amidase_fungi"/>
    <property type="match status" value="1"/>
</dbReference>
<keyword evidence="4" id="KW-0378">Hydrolase</keyword>
<dbReference type="PROSITE" id="PS00571">
    <property type="entry name" value="AMIDASES"/>
    <property type="match status" value="1"/>
</dbReference>
<dbReference type="InterPro" id="IPR036928">
    <property type="entry name" value="AS_sf"/>
</dbReference>
<comment type="catalytic activity">
    <reaction evidence="1">
        <text>a monocarboxylic acid amide + H2O = a monocarboxylate + NH4(+)</text>
        <dbReference type="Rhea" id="RHEA:12020"/>
        <dbReference type="ChEBI" id="CHEBI:15377"/>
        <dbReference type="ChEBI" id="CHEBI:28938"/>
        <dbReference type="ChEBI" id="CHEBI:35757"/>
        <dbReference type="ChEBI" id="CHEBI:83628"/>
        <dbReference type="EC" id="3.5.1.4"/>
    </reaction>
</comment>
<keyword evidence="9" id="KW-1185">Reference proteome</keyword>
<dbReference type="PANTHER" id="PTHR46072">
    <property type="entry name" value="AMIDASE-RELATED-RELATED"/>
    <property type="match status" value="1"/>
</dbReference>
<feature type="domain" description="Amidase" evidence="7">
    <location>
        <begin position="76"/>
        <end position="548"/>
    </location>
</feature>
<evidence type="ECO:0000313" key="8">
    <source>
        <dbReference type="EMBL" id="KAF5350631.1"/>
    </source>
</evidence>
<proteinExistence type="inferred from homology"/>
<dbReference type="InterPro" id="IPR020556">
    <property type="entry name" value="Amidase_CS"/>
</dbReference>
<dbReference type="Pfam" id="PF01425">
    <property type="entry name" value="Amidase"/>
    <property type="match status" value="1"/>
</dbReference>
<dbReference type="AlphaFoldDB" id="A0A8H5CZ26"/>
<feature type="active site" description="Charge relay system" evidence="5">
    <location>
        <position position="132"/>
    </location>
</feature>
<name>A0A8H5CZ26_9AGAR</name>
<dbReference type="InterPro" id="IPR023631">
    <property type="entry name" value="Amidase_dom"/>
</dbReference>
<accession>A0A8H5CZ26</accession>
<gene>
    <name evidence="8" type="ORF">D9756_008560</name>
</gene>
<evidence type="ECO:0000256" key="1">
    <source>
        <dbReference type="ARBA" id="ARBA00001311"/>
    </source>
</evidence>
<dbReference type="SUPFAM" id="SSF75304">
    <property type="entry name" value="Amidase signature (AS) enzymes"/>
    <property type="match status" value="1"/>
</dbReference>
<evidence type="ECO:0000256" key="2">
    <source>
        <dbReference type="ARBA" id="ARBA00009199"/>
    </source>
</evidence>
<sequence length="566" mass="62882">MATQNWKERAAAKKRQQQESIPKEWVLTNLPDKSQLDVSEFPRTCGLLTGREIEITESYVDVILDNLAKGSWTAVEVTTAFSKRAIVAHQLVNCLTEIFIERALARAGELDDHFRRTGSVVGPLHGLPVSLKDQICIKGIESTMGYVAWIGKPVTKNAVLTDILESLGAVLYVKTNVPQTLMFPETYNHIFGRTLNPFNRSLTSGGSSGGEGALIGLKGSPLGVGSDIGGSVRIPSAFNALYGLRPSFHRIPYAGCVNSLDGQISIYSVLGPMTTSMNGIKAFMKSVLSKEPWQYDPLCVRKRWNEDEYRLLDYNGGKQLCFAVLWDDNVTMPHPPVLRGLEMTKQALLRAGHKVIDWKPLYHPELYEFVPKIWGAVGDADYEVATKLSGEPIIRKMALVEGNLDTPVEDTIHRFPPLNLTAFEYWQINVTHRELRQAYLDHWRETAAVTGTGRPADAIISPAAPYVAPPHGGNWNAQYTTVWNTLDYPACVVPVGARVDPILDVKKPRDSFYGDGDRRNWDSYDPETFKNAPITVQVVGRTLEEEALVGISEIVDQALQTYKSKL</sequence>
<feature type="binding site" evidence="6">
    <location>
        <position position="181"/>
    </location>
    <ligand>
        <name>substrate</name>
    </ligand>
</feature>
<dbReference type="Proteomes" id="UP000559027">
    <property type="component" value="Unassembled WGS sequence"/>
</dbReference>
<reference evidence="8 9" key="1">
    <citation type="journal article" date="2020" name="ISME J.">
        <title>Uncovering the hidden diversity of litter-decomposition mechanisms in mushroom-forming fungi.</title>
        <authorList>
            <person name="Floudas D."/>
            <person name="Bentzer J."/>
            <person name="Ahren D."/>
            <person name="Johansson T."/>
            <person name="Persson P."/>
            <person name="Tunlid A."/>
        </authorList>
    </citation>
    <scope>NUCLEOTIDE SEQUENCE [LARGE SCALE GENOMIC DNA]</scope>
    <source>
        <strain evidence="8 9">CBS 146.42</strain>
    </source>
</reference>
<evidence type="ECO:0000256" key="3">
    <source>
        <dbReference type="ARBA" id="ARBA00012922"/>
    </source>
</evidence>
<evidence type="ECO:0000313" key="9">
    <source>
        <dbReference type="Proteomes" id="UP000559027"/>
    </source>
</evidence>
<feature type="binding site" evidence="6">
    <location>
        <position position="207"/>
    </location>
    <ligand>
        <name>substrate</name>
    </ligand>
</feature>
<dbReference type="PANTHER" id="PTHR46072:SF2">
    <property type="entry name" value="AMIDASE (EUROFUNG)"/>
    <property type="match status" value="1"/>
</dbReference>
<organism evidence="8 9">
    <name type="scientific">Leucocoprinus leucothites</name>
    <dbReference type="NCBI Taxonomy" id="201217"/>
    <lineage>
        <taxon>Eukaryota</taxon>
        <taxon>Fungi</taxon>
        <taxon>Dikarya</taxon>
        <taxon>Basidiomycota</taxon>
        <taxon>Agaricomycotina</taxon>
        <taxon>Agaricomycetes</taxon>
        <taxon>Agaricomycetidae</taxon>
        <taxon>Agaricales</taxon>
        <taxon>Agaricineae</taxon>
        <taxon>Agaricaceae</taxon>
        <taxon>Leucocoprinus</taxon>
    </lineage>
</organism>
<feature type="binding site" evidence="6">
    <location>
        <begin position="228"/>
        <end position="231"/>
    </location>
    <ligand>
        <name>substrate</name>
    </ligand>
</feature>
<feature type="active site" description="Charge relay system" evidence="5">
    <location>
        <position position="207"/>
    </location>
</feature>
<dbReference type="Gene3D" id="3.90.1300.10">
    <property type="entry name" value="Amidase signature (AS) domain"/>
    <property type="match status" value="1"/>
</dbReference>
<comment type="caution">
    <text evidence="8">The sequence shown here is derived from an EMBL/GenBank/DDBJ whole genome shotgun (WGS) entry which is preliminary data.</text>
</comment>
<feature type="active site" description="Acyl-ester intermediate" evidence="5">
    <location>
        <position position="231"/>
    </location>
</feature>
<evidence type="ECO:0000256" key="5">
    <source>
        <dbReference type="PIRSR" id="PIRSR001221-1"/>
    </source>
</evidence>
<dbReference type="EMBL" id="JAACJO010000014">
    <property type="protein sequence ID" value="KAF5350631.1"/>
    <property type="molecule type" value="Genomic_DNA"/>
</dbReference>
<evidence type="ECO:0000259" key="7">
    <source>
        <dbReference type="Pfam" id="PF01425"/>
    </source>
</evidence>